<sequence>MKRLILCTVVLAAMYALQSCGNNNTAKTDSTDSAKTMNEAKGTADKDVSDFTAKAASGGLMEVQLGQYAAQNAVSPRVKAFGNMMVQDHTKANDELKSLAAAQNITLPGDLSDEQKKHVNELMQKKGKDFDKAYMDMMVDDHKEDIAEFQKAGDNLKDTTIKSFAQRTLPVLNVHLDSANAIHSAMK</sequence>
<protein>
    <submittedName>
        <fullName evidence="3">DUF4142 domain-containing protein</fullName>
    </submittedName>
</protein>
<dbReference type="PANTHER" id="PTHR38593:SF1">
    <property type="entry name" value="BLR2558 PROTEIN"/>
    <property type="match status" value="1"/>
</dbReference>
<dbReference type="InterPro" id="IPR012347">
    <property type="entry name" value="Ferritin-like"/>
</dbReference>
<dbReference type="Gene3D" id="1.20.1260.10">
    <property type="match status" value="1"/>
</dbReference>
<evidence type="ECO:0000256" key="1">
    <source>
        <dbReference type="SAM" id="SignalP"/>
    </source>
</evidence>
<dbReference type="AlphaFoldDB" id="A0A3E1NIW0"/>
<evidence type="ECO:0000259" key="2">
    <source>
        <dbReference type="Pfam" id="PF13628"/>
    </source>
</evidence>
<keyword evidence="4" id="KW-1185">Reference proteome</keyword>
<evidence type="ECO:0000313" key="4">
    <source>
        <dbReference type="Proteomes" id="UP000261284"/>
    </source>
</evidence>
<comment type="caution">
    <text evidence="3">The sequence shown here is derived from an EMBL/GenBank/DDBJ whole genome shotgun (WGS) entry which is preliminary data.</text>
</comment>
<dbReference type="Proteomes" id="UP000261284">
    <property type="component" value="Unassembled WGS sequence"/>
</dbReference>
<organism evidence="3 4">
    <name type="scientific">Deminuibacter soli</name>
    <dbReference type="NCBI Taxonomy" id="2291815"/>
    <lineage>
        <taxon>Bacteria</taxon>
        <taxon>Pseudomonadati</taxon>
        <taxon>Bacteroidota</taxon>
        <taxon>Chitinophagia</taxon>
        <taxon>Chitinophagales</taxon>
        <taxon>Chitinophagaceae</taxon>
        <taxon>Deminuibacter</taxon>
    </lineage>
</organism>
<gene>
    <name evidence="3" type="ORF">DXN05_14365</name>
</gene>
<feature type="signal peptide" evidence="1">
    <location>
        <begin position="1"/>
        <end position="21"/>
    </location>
</feature>
<feature type="chain" id="PRO_5017611425" evidence="1">
    <location>
        <begin position="22"/>
        <end position="187"/>
    </location>
</feature>
<feature type="domain" description="DUF4142" evidence="2">
    <location>
        <begin position="49"/>
        <end position="182"/>
    </location>
</feature>
<proteinExistence type="predicted"/>
<name>A0A3E1NIW0_9BACT</name>
<dbReference type="EMBL" id="QTJU01000004">
    <property type="protein sequence ID" value="RFM27873.1"/>
    <property type="molecule type" value="Genomic_DNA"/>
</dbReference>
<dbReference type="OrthoDB" id="883203at2"/>
<dbReference type="RefSeq" id="WP_116847949.1">
    <property type="nucleotide sequence ID" value="NZ_QTJU01000004.1"/>
</dbReference>
<dbReference type="InterPro" id="IPR025419">
    <property type="entry name" value="DUF4142"/>
</dbReference>
<accession>A0A3E1NIW0</accession>
<dbReference type="Pfam" id="PF13628">
    <property type="entry name" value="DUF4142"/>
    <property type="match status" value="1"/>
</dbReference>
<evidence type="ECO:0000313" key="3">
    <source>
        <dbReference type="EMBL" id="RFM27873.1"/>
    </source>
</evidence>
<keyword evidence="1" id="KW-0732">Signal</keyword>
<dbReference type="PROSITE" id="PS51257">
    <property type="entry name" value="PROKAR_LIPOPROTEIN"/>
    <property type="match status" value="1"/>
</dbReference>
<reference evidence="3 4" key="1">
    <citation type="submission" date="2018-08" db="EMBL/GenBank/DDBJ databases">
        <title>Chitinophagaceae sp. K23C18032701, a novel bacterium isolated from forest soil.</title>
        <authorList>
            <person name="Wang C."/>
        </authorList>
    </citation>
    <scope>NUCLEOTIDE SEQUENCE [LARGE SCALE GENOMIC DNA]</scope>
    <source>
        <strain evidence="3 4">K23C18032701</strain>
    </source>
</reference>
<dbReference type="PANTHER" id="PTHR38593">
    <property type="entry name" value="BLR2558 PROTEIN"/>
    <property type="match status" value="1"/>
</dbReference>